<evidence type="ECO:0000313" key="4">
    <source>
        <dbReference type="Proteomes" id="UP001225605"/>
    </source>
</evidence>
<dbReference type="SUPFAM" id="SSF142921">
    <property type="entry name" value="WGR domain-like"/>
    <property type="match status" value="1"/>
</dbReference>
<dbReference type="Pfam" id="PF05406">
    <property type="entry name" value="WGR"/>
    <property type="match status" value="1"/>
</dbReference>
<dbReference type="SMART" id="SM00773">
    <property type="entry name" value="WGR"/>
    <property type="match status" value="1"/>
</dbReference>
<accession>A0ABU0WW48</accession>
<gene>
    <name evidence="3" type="ORF">CKY47_08645</name>
</gene>
<feature type="region of interest" description="Disordered" evidence="1">
    <location>
        <begin position="913"/>
        <end position="932"/>
    </location>
</feature>
<comment type="caution">
    <text evidence="3">The sequence shown here is derived from an EMBL/GenBank/DDBJ whole genome shotgun (WGS) entry which is preliminary data.</text>
</comment>
<sequence length="1179" mass="127377">MRRWELVEGGSAKFWEVGRNGTAVTVRYGRLGAGGQAKEKSFGTEDAAAAHVAKLVREKEKKGYREVTGQLPGTAGQLPGAESSVEAAGGLPDEDSFVLPRSWWAGVHPRRDGVVRRGASPRPKAVGTVRDALAALPPKSRAALEERDSERELVDAALAHLAGAATPLGAGVVARLLVGEGIPMAPVVEAFADAWVVEHGLPFAARAVVELCRVELHWTSAGRRETPRVLRFQAPRTGRYPDSVSGGVVGARVRELIAAAERVEDVEQALEEYLGDPVARFAVAYLVPHRRDWVDRVCEDVTTRGHAHDWLRLLHSIGRPEQLQQVVEQDWASWRLGRDRTLHSVLDGVGPAAAPALATLLDHDPRSDLRKLLLDAFVQLPTDEAFALLLARVAEKGVQPAVQEMARRFPVRALRLLSEASGPAARLLLKAHLQRHPGLPEQVELSPVGRAAVEELRAAAADRLDDAVDGLPELLVSPPWTVERAPVEPVVVTGLAAPAHRAVEWAPGEREAWVAAGLPRHLPDMPGGWSSAARAFEEGTLPWHTQAGFFLHGPEELVTPLVDAWRPPQSWEAEQLAKALVVRFGERAIGPVLHIASFHPASAGPLLGPLVSTEVAERVADWASRLKSARAGAVAWVRRHPAHAARFLLPAAVGPTGPLRRAAEAVLRLVPDQAREAAREHGPEAERAIGQLLTADPFAALPAKVPVPGDWADPALLPQVVVRGTGRALPAESVGHVLTMLALSTPDEPYPGLEVVRELCEPASLAAFGRELFRLWQAAGMPSKDSWAMTAQGLFGDDETVRVLTPLIRAWPGEAQHQRAVAGLDVLAAIGTDLALVSLNGIAQKAKFKGLKQRAQEKIASVAAALDLAPEQLADRLVPDFGLDEAATLVVDYGPRRFTVGFDEQLKPYVLDEDGKRRKDLPKPGAKDDPERAVAEHKRFGALKKDVRSVAADQIARLELAMVLGRRWSAAEFRTLLAGHPLLWHIVRRLVWVTDGGASFRVAEDRTLADVADDAFELPDDARVGVAHPLHLGDDRAAWSEVFADYEILQPFPQLGRPVHALDGAERRAAKLERFEGAVVPVGRLLGLTKRGWERGQPQDAGVECWITRPLADGGSVVVNLDPGIAVGIPHEFPEQKLTDIWVTDASGPGWRPHGGRTFGELDPVTASEVLAEFTALTS</sequence>
<protein>
    <submittedName>
        <fullName evidence="3">Molybdenum metabolism regulator</fullName>
    </submittedName>
</protein>
<feature type="region of interest" description="Disordered" evidence="1">
    <location>
        <begin position="69"/>
        <end position="89"/>
    </location>
</feature>
<name>A0ABU0WW48_9PSEU</name>
<dbReference type="Proteomes" id="UP001225605">
    <property type="component" value="Unassembled WGS sequence"/>
</dbReference>
<reference evidence="3 4" key="1">
    <citation type="submission" date="2017-06" db="EMBL/GenBank/DDBJ databases">
        <title>Cultured bacterium strain Saccharothrix yanglingensis Hhs.015.</title>
        <authorList>
            <person name="Xia Y."/>
        </authorList>
    </citation>
    <scope>NUCLEOTIDE SEQUENCE [LARGE SCALE GENOMIC DNA]</scope>
    <source>
        <strain evidence="3 4">Hhs.015</strain>
    </source>
</reference>
<dbReference type="RefSeq" id="WP_306745167.1">
    <property type="nucleotide sequence ID" value="NZ_NSDM01000003.1"/>
</dbReference>
<evidence type="ECO:0000313" key="3">
    <source>
        <dbReference type="EMBL" id="MDQ2584046.1"/>
    </source>
</evidence>
<evidence type="ECO:0000256" key="1">
    <source>
        <dbReference type="SAM" id="MobiDB-lite"/>
    </source>
</evidence>
<dbReference type="Pfam" id="PF13569">
    <property type="entry name" value="DUF4132"/>
    <property type="match status" value="1"/>
</dbReference>
<proteinExistence type="predicted"/>
<dbReference type="EMBL" id="NSDM01000003">
    <property type="protein sequence ID" value="MDQ2584046.1"/>
    <property type="molecule type" value="Genomic_DNA"/>
</dbReference>
<dbReference type="PROSITE" id="PS51977">
    <property type="entry name" value="WGR"/>
    <property type="match status" value="1"/>
</dbReference>
<organism evidence="3 4">
    <name type="scientific">Saccharothrix yanglingensis</name>
    <dbReference type="NCBI Taxonomy" id="659496"/>
    <lineage>
        <taxon>Bacteria</taxon>
        <taxon>Bacillati</taxon>
        <taxon>Actinomycetota</taxon>
        <taxon>Actinomycetes</taxon>
        <taxon>Pseudonocardiales</taxon>
        <taxon>Pseudonocardiaceae</taxon>
        <taxon>Saccharothrix</taxon>
    </lineage>
</organism>
<dbReference type="InterPro" id="IPR025406">
    <property type="entry name" value="DUF4132"/>
</dbReference>
<feature type="domain" description="WGR" evidence="2">
    <location>
        <begin position="1"/>
        <end position="82"/>
    </location>
</feature>
<keyword evidence="4" id="KW-1185">Reference proteome</keyword>
<dbReference type="CDD" id="cd07996">
    <property type="entry name" value="WGR_MMR_like"/>
    <property type="match status" value="1"/>
</dbReference>
<dbReference type="Gene3D" id="2.20.140.10">
    <property type="entry name" value="WGR domain"/>
    <property type="match status" value="1"/>
</dbReference>
<evidence type="ECO:0000259" key="2">
    <source>
        <dbReference type="PROSITE" id="PS51977"/>
    </source>
</evidence>
<dbReference type="InterPro" id="IPR049809">
    <property type="entry name" value="YehF/YfeS-like_WGR"/>
</dbReference>
<dbReference type="InterPro" id="IPR008893">
    <property type="entry name" value="WGR_domain"/>
</dbReference>
<dbReference type="InterPro" id="IPR036930">
    <property type="entry name" value="WGR_dom_sf"/>
</dbReference>